<feature type="region of interest" description="Disordered" evidence="6">
    <location>
        <begin position="120"/>
        <end position="183"/>
    </location>
</feature>
<dbReference type="PANTHER" id="PTHR12913:SF1">
    <property type="entry name" value="COLD SHOCK DOMAIN-CONTAINING PROTEIN E1"/>
    <property type="match status" value="1"/>
</dbReference>
<feature type="compositionally biased region" description="Basic and acidic residues" evidence="6">
    <location>
        <begin position="7"/>
        <end position="17"/>
    </location>
</feature>
<dbReference type="InterPro" id="IPR002059">
    <property type="entry name" value="CSP_DNA-bd"/>
</dbReference>
<evidence type="ECO:0000256" key="4">
    <source>
        <dbReference type="ARBA" id="ARBA00022884"/>
    </source>
</evidence>
<organism evidence="8 9">
    <name type="scientific">Coccomyxa viridis</name>
    <dbReference type="NCBI Taxonomy" id="1274662"/>
    <lineage>
        <taxon>Eukaryota</taxon>
        <taxon>Viridiplantae</taxon>
        <taxon>Chlorophyta</taxon>
        <taxon>core chlorophytes</taxon>
        <taxon>Trebouxiophyceae</taxon>
        <taxon>Trebouxiophyceae incertae sedis</taxon>
        <taxon>Coccomyxaceae</taxon>
        <taxon>Coccomyxa</taxon>
    </lineage>
</organism>
<dbReference type="SUPFAM" id="SSF50249">
    <property type="entry name" value="Nucleic acid-binding proteins"/>
    <property type="match status" value="3"/>
</dbReference>
<comment type="caution">
    <text evidence="8">The sequence shown here is derived from an EMBL/GenBank/DDBJ whole genome shotgun (WGS) entry which is preliminary data.</text>
</comment>
<dbReference type="SMART" id="SM00357">
    <property type="entry name" value="CSP"/>
    <property type="match status" value="4"/>
</dbReference>
<sequence length="1126" mass="119863">MADMEPSAERSTPETKGRQPVTGRKAPRSGDATGRGGQRGRHNQSGFFGSSPQGMQQQQRQNQQRNLGVGSQNGEAHSSMPVGTKLQGHVETVKDKFGFIRVPLAAEPIFFHMSEFRAEPPSLTNGASSTPQQAQQDASTASLQDDQQPATQVLSDDSAPPGLPPAPTEKTGQQSSAKAKDLTQLVQPGQPVEFIVSASSHDKVKNKGGRPPKYLARQVRVLPEGAFQVPESSKKPIQGRIEKPLVSGSSNQSWTSREEVPKAEGLISYQKLAPTSPEDRQQLFVAFSEADLKSRGLRFSRGDMVEFVLGSDPKTGRQTASQVGPARQAQAYMEPTGPREQGFVARFQDTFGFIRSLDRDMHQQLFFHQSEVQKEPGQAITPGMEVSFSLAPDTQGKGEGNPMAVHVQLLPEGTLETEKRLPERVRGQVTRPCAAKEQTDTGKLAYENEQGSTRVCTFLLDQVADGEEVGKALDTGDQVEFSVLINRKLGTSVAEGVKLLCKAEDKRELGQVKQVHGKSEECWGFIKSCERSQDVFFHSSQLQDIAHSELKQGDDVEFCVARDPTPDNPKRIVATRITRAPKGSAAFDVVSEQQYQGVVLDRMVKSKNNISSGLLHYEDNGIPAKLIFGPKDLSDQNVNPKVQDHVTFRTCINPRAVKAAEKVGGAAAQYAGRRATQVALPAITGKVQYVSRSHGFLEWQVNGENQPRIFYQAFDVEGNVELSKGDEVTFTVADKLPRKEAEKAGMADIPIIARRVCRTKEAAVKEEGPPPAERNPAAVKYTGNLGQAPGAPKGVRIAKGPDGSKGFAPGRGRPLPPQPASAPAPAPGSAPSLKTALSSGALNPTAAEFVPGGMSAALAPKVAVGNEQMRSPSPAPTEAAEPLKGAPKALQELDSKDQPSSVEEAQRTEDESAGGAKPVQKQTEAFAAADGQHPDKEGDTPASKESAPQQPVQEGSLAPDAEKPNRAGGGAPESAPLPVPEAELSGKAQPQQATEKDVHAQTKDFRRGTAGGAAAAAAKVEAPCSAAELGRLTQDLEDTHINSGDNLAIGAEPAQACNNELRYTSAEEQDSRSAEVNKAAESSPQEAASRVDVDSGEAETTEFATPAAAASSASAEKGRILQASAL</sequence>
<feature type="compositionally biased region" description="Polar residues" evidence="6">
    <location>
        <begin position="122"/>
        <end position="155"/>
    </location>
</feature>
<comment type="similarity">
    <text evidence="5">Belongs to the UNR family.</text>
</comment>
<proteinExistence type="inferred from homology"/>
<keyword evidence="2" id="KW-0963">Cytoplasm</keyword>
<keyword evidence="4" id="KW-0694">RNA-binding</keyword>
<feature type="compositionally biased region" description="Basic and acidic residues" evidence="6">
    <location>
        <begin position="994"/>
        <end position="1007"/>
    </location>
</feature>
<feature type="region of interest" description="Disordered" evidence="6">
    <location>
        <begin position="865"/>
        <end position="1022"/>
    </location>
</feature>
<feature type="compositionally biased region" description="Low complexity" evidence="6">
    <location>
        <begin position="1101"/>
        <end position="1115"/>
    </location>
</feature>
<evidence type="ECO:0000256" key="3">
    <source>
        <dbReference type="ARBA" id="ARBA00022737"/>
    </source>
</evidence>
<accession>A0ABP1FSJ1</accession>
<dbReference type="InterPro" id="IPR011129">
    <property type="entry name" value="CSD"/>
</dbReference>
<name>A0ABP1FSJ1_9CHLO</name>
<evidence type="ECO:0000256" key="2">
    <source>
        <dbReference type="ARBA" id="ARBA00022490"/>
    </source>
</evidence>
<feature type="region of interest" description="Disordered" evidence="6">
    <location>
        <begin position="1063"/>
        <end position="1126"/>
    </location>
</feature>
<dbReference type="Pfam" id="PF00313">
    <property type="entry name" value="CSD"/>
    <property type="match status" value="2"/>
</dbReference>
<dbReference type="PROSITE" id="PS51857">
    <property type="entry name" value="CSD_2"/>
    <property type="match status" value="2"/>
</dbReference>
<feature type="domain" description="CSD" evidence="7">
    <location>
        <begin position="507"/>
        <end position="579"/>
    </location>
</feature>
<feature type="region of interest" description="Disordered" evidence="6">
    <location>
        <begin position="762"/>
        <end position="837"/>
    </location>
</feature>
<evidence type="ECO:0000313" key="8">
    <source>
        <dbReference type="EMBL" id="CAL5220502.1"/>
    </source>
</evidence>
<dbReference type="PANTHER" id="PTHR12913">
    <property type="entry name" value="UNR PROTEIN N-RAS UPSTREAM GENE PROTEIN"/>
    <property type="match status" value="1"/>
</dbReference>
<evidence type="ECO:0000256" key="1">
    <source>
        <dbReference type="ARBA" id="ARBA00004496"/>
    </source>
</evidence>
<feature type="region of interest" description="Disordered" evidence="6">
    <location>
        <begin position="1"/>
        <end position="87"/>
    </location>
</feature>
<dbReference type="EMBL" id="CAXHTA020000004">
    <property type="protein sequence ID" value="CAL5220502.1"/>
    <property type="molecule type" value="Genomic_DNA"/>
</dbReference>
<protein>
    <submittedName>
        <fullName evidence="8">G2532 protein</fullName>
    </submittedName>
</protein>
<keyword evidence="3" id="KW-0677">Repeat</keyword>
<comment type="subcellular location">
    <subcellularLocation>
        <location evidence="1">Cytoplasm</location>
    </subcellularLocation>
</comment>
<feature type="compositionally biased region" description="Pro residues" evidence="6">
    <location>
        <begin position="814"/>
        <end position="828"/>
    </location>
</feature>
<gene>
    <name evidence="8" type="primary">g2532</name>
    <name evidence="8" type="ORF">VP750_LOCUS2161</name>
</gene>
<dbReference type="Gene3D" id="2.40.50.140">
    <property type="entry name" value="Nucleic acid-binding proteins"/>
    <property type="match status" value="4"/>
</dbReference>
<evidence type="ECO:0000259" key="7">
    <source>
        <dbReference type="PROSITE" id="PS51857"/>
    </source>
</evidence>
<evidence type="ECO:0000256" key="6">
    <source>
        <dbReference type="SAM" id="MobiDB-lite"/>
    </source>
</evidence>
<reference evidence="8 9" key="1">
    <citation type="submission" date="2024-06" db="EMBL/GenBank/DDBJ databases">
        <authorList>
            <person name="Kraege A."/>
            <person name="Thomma B."/>
        </authorList>
    </citation>
    <scope>NUCLEOTIDE SEQUENCE [LARGE SCALE GENOMIC DNA]</scope>
</reference>
<keyword evidence="9" id="KW-1185">Reference proteome</keyword>
<feature type="compositionally biased region" description="Low complexity" evidence="6">
    <location>
        <begin position="1012"/>
        <end position="1022"/>
    </location>
</feature>
<evidence type="ECO:0000256" key="5">
    <source>
        <dbReference type="ARBA" id="ARBA00044751"/>
    </source>
</evidence>
<dbReference type="CDD" id="cd04458">
    <property type="entry name" value="CSP_CDS"/>
    <property type="match status" value="1"/>
</dbReference>
<feature type="domain" description="CSD" evidence="7">
    <location>
        <begin position="339"/>
        <end position="409"/>
    </location>
</feature>
<feature type="compositionally biased region" description="Low complexity" evidence="6">
    <location>
        <begin position="43"/>
        <end position="66"/>
    </location>
</feature>
<dbReference type="Proteomes" id="UP001497392">
    <property type="component" value="Unassembled WGS sequence"/>
</dbReference>
<evidence type="ECO:0000313" key="9">
    <source>
        <dbReference type="Proteomes" id="UP001497392"/>
    </source>
</evidence>
<dbReference type="InterPro" id="IPR012340">
    <property type="entry name" value="NA-bd_OB-fold"/>
</dbReference>